<feature type="active site" description="Nucleophile" evidence="12">
    <location>
        <position position="120"/>
    </location>
</feature>
<dbReference type="FunFam" id="3.40.50.1000:FF:000077">
    <property type="entry name" value="Phosphoserine phosphatase, chloroplastic"/>
    <property type="match status" value="1"/>
</dbReference>
<gene>
    <name evidence="13" type="ORF">OCTVUL_1B030269</name>
</gene>
<proteinExistence type="inferred from homology"/>
<evidence type="ECO:0000256" key="9">
    <source>
        <dbReference type="ARBA" id="ARBA00022842"/>
    </source>
</evidence>
<dbReference type="InterPro" id="IPR023214">
    <property type="entry name" value="HAD_sf"/>
</dbReference>
<dbReference type="GO" id="GO:0005737">
    <property type="term" value="C:cytoplasm"/>
    <property type="evidence" value="ECO:0007669"/>
    <property type="project" value="TreeGrafter"/>
</dbReference>
<dbReference type="Proteomes" id="UP001162480">
    <property type="component" value="Chromosome 12"/>
</dbReference>
<sequence length="332" mass="37397">MHSRPLRVLKHSRPQLAFKHKDHRLPSTILFSKFQQYAAAFVPTFFPFQLLKCLHTKVPFPSNFAGLRCSQTTTELLMIQSDTNYRTSGLVFLNFFLLVTMGSNDELMKLWLSADAVCFDVDSTLCKEEAIDELAKFCGVGEEIRKCTIEAMNGNISFQDALRTRLNIIKPSKSILKQFIETHPPKLTDGVKDLILILQKKNIDIYLISGGFRTIIETVAKEVNIPKDHIFANRLQFDQDGNYVSFDKAELTAKSGGKGQVIQLLKDKHNYSNLIMIGDGATDMEASPPADAFIGFGGNVVRKKVKEEAKWFVMSFAELTNVFKNGSNNMEV</sequence>
<name>A0AA36BDK7_OCTVU</name>
<dbReference type="Pfam" id="PF00702">
    <property type="entry name" value="Hydrolase"/>
    <property type="match status" value="1"/>
</dbReference>
<evidence type="ECO:0000256" key="12">
    <source>
        <dbReference type="PIRSR" id="PIRSR604469-1"/>
    </source>
</evidence>
<dbReference type="InterPro" id="IPR036412">
    <property type="entry name" value="HAD-like_sf"/>
</dbReference>
<evidence type="ECO:0000313" key="13">
    <source>
        <dbReference type="EMBL" id="CAI9731417.1"/>
    </source>
</evidence>
<comment type="pathway">
    <text evidence="2">Amino-acid biosynthesis; L-serine biosynthesis; L-serine from 3-phospho-D-glycerate: step 3/3.</text>
</comment>
<dbReference type="AlphaFoldDB" id="A0AA36BDK7"/>
<comment type="cofactor">
    <cofactor evidence="1">
        <name>Mg(2+)</name>
        <dbReference type="ChEBI" id="CHEBI:18420"/>
    </cofactor>
</comment>
<evidence type="ECO:0000256" key="7">
    <source>
        <dbReference type="ARBA" id="ARBA00022723"/>
    </source>
</evidence>
<organism evidence="13 14">
    <name type="scientific">Octopus vulgaris</name>
    <name type="common">Common octopus</name>
    <dbReference type="NCBI Taxonomy" id="6645"/>
    <lineage>
        <taxon>Eukaryota</taxon>
        <taxon>Metazoa</taxon>
        <taxon>Spiralia</taxon>
        <taxon>Lophotrochozoa</taxon>
        <taxon>Mollusca</taxon>
        <taxon>Cephalopoda</taxon>
        <taxon>Coleoidea</taxon>
        <taxon>Octopodiformes</taxon>
        <taxon>Octopoda</taxon>
        <taxon>Incirrata</taxon>
        <taxon>Octopodidae</taxon>
        <taxon>Octopus</taxon>
    </lineage>
</organism>
<feature type="active site" description="Proton donor" evidence="12">
    <location>
        <position position="122"/>
    </location>
</feature>
<evidence type="ECO:0000256" key="10">
    <source>
        <dbReference type="ARBA" id="ARBA00023299"/>
    </source>
</evidence>
<accession>A0AA36BDK7</accession>
<keyword evidence="8" id="KW-0378">Hydrolase</keyword>
<dbReference type="EC" id="3.1.3.3" evidence="4"/>
<dbReference type="GO" id="GO:0000287">
    <property type="term" value="F:magnesium ion binding"/>
    <property type="evidence" value="ECO:0007669"/>
    <property type="project" value="TreeGrafter"/>
</dbReference>
<dbReference type="Gene3D" id="1.10.150.210">
    <property type="entry name" value="Phosphoserine phosphatase, domain 2"/>
    <property type="match status" value="1"/>
</dbReference>
<keyword evidence="10" id="KW-0718">Serine biosynthesis</keyword>
<evidence type="ECO:0000256" key="4">
    <source>
        <dbReference type="ARBA" id="ARBA00012640"/>
    </source>
</evidence>
<evidence type="ECO:0000256" key="2">
    <source>
        <dbReference type="ARBA" id="ARBA00005135"/>
    </source>
</evidence>
<keyword evidence="9" id="KW-0460">Magnesium</keyword>
<keyword evidence="14" id="KW-1185">Reference proteome</keyword>
<dbReference type="GO" id="GO:0006564">
    <property type="term" value="P:L-serine biosynthetic process"/>
    <property type="evidence" value="ECO:0007669"/>
    <property type="project" value="UniProtKB-KW"/>
</dbReference>
<evidence type="ECO:0000256" key="8">
    <source>
        <dbReference type="ARBA" id="ARBA00022801"/>
    </source>
</evidence>
<keyword evidence="6" id="KW-0028">Amino-acid biosynthesis</keyword>
<dbReference type="InterPro" id="IPR050582">
    <property type="entry name" value="HAD-like_SerB"/>
</dbReference>
<keyword evidence="7" id="KW-0479">Metal-binding</keyword>
<evidence type="ECO:0000256" key="6">
    <source>
        <dbReference type="ARBA" id="ARBA00022605"/>
    </source>
</evidence>
<dbReference type="InterPro" id="IPR004469">
    <property type="entry name" value="PSP"/>
</dbReference>
<evidence type="ECO:0000256" key="5">
    <source>
        <dbReference type="ARBA" id="ARBA00015196"/>
    </source>
</evidence>
<dbReference type="CDD" id="cd04309">
    <property type="entry name" value="HAD_PSP_eu"/>
    <property type="match status" value="1"/>
</dbReference>
<reference evidence="13" key="1">
    <citation type="submission" date="2023-08" db="EMBL/GenBank/DDBJ databases">
        <authorList>
            <person name="Alioto T."/>
            <person name="Alioto T."/>
            <person name="Gomez Garrido J."/>
        </authorList>
    </citation>
    <scope>NUCLEOTIDE SEQUENCE</scope>
</reference>
<evidence type="ECO:0000256" key="11">
    <source>
        <dbReference type="ARBA" id="ARBA00031693"/>
    </source>
</evidence>
<dbReference type="NCBIfam" id="TIGR00338">
    <property type="entry name" value="serB"/>
    <property type="match status" value="1"/>
</dbReference>
<dbReference type="Gene3D" id="3.40.50.1000">
    <property type="entry name" value="HAD superfamily/HAD-like"/>
    <property type="match status" value="1"/>
</dbReference>
<evidence type="ECO:0000256" key="3">
    <source>
        <dbReference type="ARBA" id="ARBA00009184"/>
    </source>
</evidence>
<dbReference type="PANTHER" id="PTHR43344:SF2">
    <property type="entry name" value="PHOSPHOSERINE PHOSPHATASE"/>
    <property type="match status" value="1"/>
</dbReference>
<evidence type="ECO:0000256" key="1">
    <source>
        <dbReference type="ARBA" id="ARBA00001946"/>
    </source>
</evidence>
<dbReference type="GO" id="GO:0036424">
    <property type="term" value="F:L-phosphoserine phosphatase activity"/>
    <property type="evidence" value="ECO:0007669"/>
    <property type="project" value="InterPro"/>
</dbReference>
<dbReference type="SUPFAM" id="SSF56784">
    <property type="entry name" value="HAD-like"/>
    <property type="match status" value="1"/>
</dbReference>
<dbReference type="EMBL" id="OX597825">
    <property type="protein sequence ID" value="CAI9731417.1"/>
    <property type="molecule type" value="Genomic_DNA"/>
</dbReference>
<dbReference type="PANTHER" id="PTHR43344">
    <property type="entry name" value="PHOSPHOSERINE PHOSPHATASE"/>
    <property type="match status" value="1"/>
</dbReference>
<dbReference type="NCBIfam" id="TIGR01488">
    <property type="entry name" value="HAD-SF-IB"/>
    <property type="match status" value="1"/>
</dbReference>
<comment type="similarity">
    <text evidence="3">Belongs to the HAD-like hydrolase superfamily. SerB family.</text>
</comment>
<evidence type="ECO:0000313" key="14">
    <source>
        <dbReference type="Proteomes" id="UP001162480"/>
    </source>
</evidence>
<protein>
    <recommendedName>
        <fullName evidence="5">Phosphoserine phosphatase</fullName>
        <ecNumber evidence="4">3.1.3.3</ecNumber>
    </recommendedName>
    <alternativeName>
        <fullName evidence="11">O-phosphoserine phosphohydrolase</fullName>
    </alternativeName>
</protein>